<dbReference type="Pfam" id="PF13377">
    <property type="entry name" value="Peripla_BP_3"/>
    <property type="match status" value="1"/>
</dbReference>
<dbReference type="SUPFAM" id="SSF47413">
    <property type="entry name" value="lambda repressor-like DNA-binding domains"/>
    <property type="match status" value="1"/>
</dbReference>
<dbReference type="EMBL" id="PYGE01000004">
    <property type="protein sequence ID" value="PSL05231.1"/>
    <property type="molecule type" value="Genomic_DNA"/>
</dbReference>
<dbReference type="PANTHER" id="PTHR30146">
    <property type="entry name" value="LACI-RELATED TRANSCRIPTIONAL REPRESSOR"/>
    <property type="match status" value="1"/>
</dbReference>
<keyword evidence="1" id="KW-0805">Transcription regulation</keyword>
<dbReference type="RefSeq" id="WP_420841960.1">
    <property type="nucleotide sequence ID" value="NZ_ML142899.1"/>
</dbReference>
<organism evidence="5 6">
    <name type="scientific">Haloactinopolyspora alba</name>
    <dbReference type="NCBI Taxonomy" id="648780"/>
    <lineage>
        <taxon>Bacteria</taxon>
        <taxon>Bacillati</taxon>
        <taxon>Actinomycetota</taxon>
        <taxon>Actinomycetes</taxon>
        <taxon>Jiangellales</taxon>
        <taxon>Jiangellaceae</taxon>
        <taxon>Haloactinopolyspora</taxon>
    </lineage>
</organism>
<dbReference type="CDD" id="cd01392">
    <property type="entry name" value="HTH_LacI"/>
    <property type="match status" value="1"/>
</dbReference>
<dbReference type="GO" id="GO:0003700">
    <property type="term" value="F:DNA-binding transcription factor activity"/>
    <property type="evidence" value="ECO:0007669"/>
    <property type="project" value="TreeGrafter"/>
</dbReference>
<evidence type="ECO:0000313" key="6">
    <source>
        <dbReference type="Proteomes" id="UP000243528"/>
    </source>
</evidence>
<protein>
    <submittedName>
        <fullName evidence="5">LacI family transcriptional regulator</fullName>
    </submittedName>
</protein>
<dbReference type="InterPro" id="IPR000843">
    <property type="entry name" value="HTH_LacI"/>
</dbReference>
<dbReference type="PROSITE" id="PS50932">
    <property type="entry name" value="HTH_LACI_2"/>
    <property type="match status" value="1"/>
</dbReference>
<dbReference type="PRINTS" id="PR00036">
    <property type="entry name" value="HTHLACI"/>
</dbReference>
<evidence type="ECO:0000259" key="4">
    <source>
        <dbReference type="PROSITE" id="PS50932"/>
    </source>
</evidence>
<sequence>MAIVTDAPERRPDGAPVTMRDVAKRAGVSVKTVSNVVNGYPYIRDHTRAKVVEAIDELGYRMNLTARNLRAGRSGIITLAVPELGLPYFAELSEAVIRIARENGLTVLVEQTGADRERELTVLSGLRGHLVDGVIFSPLAMGPDDAEHLNVSFPMVLLGERIFHGPVDHVTIDNVAGARAVVQHLTATGRRRIAVIGTHSGELMGTAALRYQGYLQALRDAGIDETPELVADAGAWHRSTGAEAMVRLLNSGVRFDAVFAMNDTLALGALRVLLRHGIRVPDDVAVVGFDDIEEARYSTPTLTTVDPGREQIARTAVELLVRRMSTDDDADAHREIFAHFTLQPRESTVGGELS</sequence>
<evidence type="ECO:0000313" key="5">
    <source>
        <dbReference type="EMBL" id="PSL05231.1"/>
    </source>
</evidence>
<name>A0A2P8E6X3_9ACTN</name>
<reference evidence="5 6" key="1">
    <citation type="submission" date="2018-03" db="EMBL/GenBank/DDBJ databases">
        <title>Genomic Encyclopedia of Archaeal and Bacterial Type Strains, Phase II (KMG-II): from individual species to whole genera.</title>
        <authorList>
            <person name="Goeker M."/>
        </authorList>
    </citation>
    <scope>NUCLEOTIDE SEQUENCE [LARGE SCALE GENOMIC DNA]</scope>
    <source>
        <strain evidence="5 6">DSM 45211</strain>
    </source>
</reference>
<keyword evidence="6" id="KW-1185">Reference proteome</keyword>
<dbReference type="PROSITE" id="PS00356">
    <property type="entry name" value="HTH_LACI_1"/>
    <property type="match status" value="1"/>
</dbReference>
<evidence type="ECO:0000256" key="2">
    <source>
        <dbReference type="ARBA" id="ARBA00023125"/>
    </source>
</evidence>
<dbReference type="Pfam" id="PF00356">
    <property type="entry name" value="LacI"/>
    <property type="match status" value="1"/>
</dbReference>
<accession>A0A2P8E6X3</accession>
<gene>
    <name evidence="5" type="ORF">CLV30_10497</name>
</gene>
<dbReference type="SUPFAM" id="SSF53822">
    <property type="entry name" value="Periplasmic binding protein-like I"/>
    <property type="match status" value="1"/>
</dbReference>
<keyword evidence="3" id="KW-0804">Transcription</keyword>
<proteinExistence type="predicted"/>
<dbReference type="PANTHER" id="PTHR30146:SF109">
    <property type="entry name" value="HTH-TYPE TRANSCRIPTIONAL REGULATOR GALS"/>
    <property type="match status" value="1"/>
</dbReference>
<dbReference type="AlphaFoldDB" id="A0A2P8E6X3"/>
<dbReference type="InterPro" id="IPR046335">
    <property type="entry name" value="LacI/GalR-like_sensor"/>
</dbReference>
<dbReference type="Proteomes" id="UP000243528">
    <property type="component" value="Unassembled WGS sequence"/>
</dbReference>
<dbReference type="SMART" id="SM00354">
    <property type="entry name" value="HTH_LACI"/>
    <property type="match status" value="1"/>
</dbReference>
<dbReference type="InterPro" id="IPR010982">
    <property type="entry name" value="Lambda_DNA-bd_dom_sf"/>
</dbReference>
<evidence type="ECO:0000256" key="3">
    <source>
        <dbReference type="ARBA" id="ARBA00023163"/>
    </source>
</evidence>
<dbReference type="Gene3D" id="3.40.50.2300">
    <property type="match status" value="2"/>
</dbReference>
<dbReference type="GO" id="GO:0000976">
    <property type="term" value="F:transcription cis-regulatory region binding"/>
    <property type="evidence" value="ECO:0007669"/>
    <property type="project" value="TreeGrafter"/>
</dbReference>
<dbReference type="CDD" id="cd06267">
    <property type="entry name" value="PBP1_LacI_sugar_binding-like"/>
    <property type="match status" value="1"/>
</dbReference>
<keyword evidence="2" id="KW-0238">DNA-binding</keyword>
<evidence type="ECO:0000256" key="1">
    <source>
        <dbReference type="ARBA" id="ARBA00023015"/>
    </source>
</evidence>
<feature type="domain" description="HTH lacI-type" evidence="4">
    <location>
        <begin position="17"/>
        <end position="71"/>
    </location>
</feature>
<comment type="caution">
    <text evidence="5">The sequence shown here is derived from an EMBL/GenBank/DDBJ whole genome shotgun (WGS) entry which is preliminary data.</text>
</comment>
<dbReference type="InterPro" id="IPR028082">
    <property type="entry name" value="Peripla_BP_I"/>
</dbReference>
<dbReference type="Gene3D" id="1.10.260.40">
    <property type="entry name" value="lambda repressor-like DNA-binding domains"/>
    <property type="match status" value="1"/>
</dbReference>